<evidence type="ECO:0008006" key="7">
    <source>
        <dbReference type="Google" id="ProtNLM"/>
    </source>
</evidence>
<dbReference type="EMBL" id="MUJZ01034760">
    <property type="protein sequence ID" value="OTF77011.1"/>
    <property type="molecule type" value="Genomic_DNA"/>
</dbReference>
<dbReference type="GO" id="GO:0006559">
    <property type="term" value="P:L-phenylalanine catabolic process"/>
    <property type="evidence" value="ECO:0007669"/>
    <property type="project" value="TreeGrafter"/>
</dbReference>
<dbReference type="GO" id="GO:0070404">
    <property type="term" value="F:NADH binding"/>
    <property type="evidence" value="ECO:0007669"/>
    <property type="project" value="TreeGrafter"/>
</dbReference>
<accession>A0A1Y3B809</accession>
<evidence type="ECO:0000256" key="3">
    <source>
        <dbReference type="ARBA" id="ARBA00022857"/>
    </source>
</evidence>
<dbReference type="GO" id="GO:0005737">
    <property type="term" value="C:cytoplasm"/>
    <property type="evidence" value="ECO:0007669"/>
    <property type="project" value="TreeGrafter"/>
</dbReference>
<reference evidence="5 6" key="1">
    <citation type="submission" date="2017-03" db="EMBL/GenBank/DDBJ databases">
        <title>Genome Survey of Euroglyphus maynei.</title>
        <authorList>
            <person name="Arlian L.G."/>
            <person name="Morgan M.S."/>
            <person name="Rider S.D."/>
        </authorList>
    </citation>
    <scope>NUCLEOTIDE SEQUENCE [LARGE SCALE GENOMIC DNA]</scope>
    <source>
        <strain evidence="5">Arlian Lab</strain>
        <tissue evidence="5">Whole body</tissue>
    </source>
</reference>
<keyword evidence="6" id="KW-1185">Reference proteome</keyword>
<dbReference type="OrthoDB" id="1204at2759"/>
<evidence type="ECO:0000313" key="6">
    <source>
        <dbReference type="Proteomes" id="UP000194236"/>
    </source>
</evidence>
<dbReference type="PANTHER" id="PTHR15104:SF0">
    <property type="entry name" value="DIHYDROPTERIDINE REDUCTASE"/>
    <property type="match status" value="1"/>
</dbReference>
<protein>
    <recommendedName>
        <fullName evidence="7">Dihydropteridine reductase-like protein</fullName>
    </recommendedName>
</protein>
<dbReference type="GO" id="GO:0070402">
    <property type="term" value="F:NADPH binding"/>
    <property type="evidence" value="ECO:0007669"/>
    <property type="project" value="TreeGrafter"/>
</dbReference>
<dbReference type="Gene3D" id="3.40.50.720">
    <property type="entry name" value="NAD(P)-binding Rossmann-like Domain"/>
    <property type="match status" value="2"/>
</dbReference>
<dbReference type="InterPro" id="IPR020904">
    <property type="entry name" value="Sc_DH/Rdtase_CS"/>
</dbReference>
<sequence>MATNVQRRVLVYGGKGALGSVCVELFRKQNWWVTSIDLHENDQADSNILIDGNSTSLVDQESNVVQNLTNLLGMIGYGMAKSAVHHLVSSLAQEKSGLPANSSVLAILPITLDTPMNRKFMPNANFNEWTPLTFVADLFIKWTTSPQERPKSGSL</sequence>
<dbReference type="PROSITE" id="PS00061">
    <property type="entry name" value="ADH_SHORT"/>
    <property type="match status" value="1"/>
</dbReference>
<comment type="caution">
    <text evidence="5">The sequence shown here is derived from an EMBL/GenBank/DDBJ whole genome shotgun (WGS) entry which is preliminary data.</text>
</comment>
<gene>
    <name evidence="5" type="ORF">BLA29_005551</name>
</gene>
<evidence type="ECO:0000256" key="2">
    <source>
        <dbReference type="ARBA" id="ARBA00011738"/>
    </source>
</evidence>
<dbReference type="GO" id="GO:0004155">
    <property type="term" value="F:6,7-dihydropteridine reductase activity"/>
    <property type="evidence" value="ECO:0007669"/>
    <property type="project" value="TreeGrafter"/>
</dbReference>
<comment type="similarity">
    <text evidence="1">Belongs to the short-chain dehydrogenases/reductases (SDR) family.</text>
</comment>
<comment type="subunit">
    <text evidence="2">Homodimer.</text>
</comment>
<organism evidence="5 6">
    <name type="scientific">Euroglyphus maynei</name>
    <name type="common">Mayne's house dust mite</name>
    <dbReference type="NCBI Taxonomy" id="6958"/>
    <lineage>
        <taxon>Eukaryota</taxon>
        <taxon>Metazoa</taxon>
        <taxon>Ecdysozoa</taxon>
        <taxon>Arthropoda</taxon>
        <taxon>Chelicerata</taxon>
        <taxon>Arachnida</taxon>
        <taxon>Acari</taxon>
        <taxon>Acariformes</taxon>
        <taxon>Sarcoptiformes</taxon>
        <taxon>Astigmata</taxon>
        <taxon>Psoroptidia</taxon>
        <taxon>Analgoidea</taxon>
        <taxon>Pyroglyphidae</taxon>
        <taxon>Pyroglyphinae</taxon>
        <taxon>Euroglyphus</taxon>
    </lineage>
</organism>
<proteinExistence type="inferred from homology"/>
<evidence type="ECO:0000256" key="4">
    <source>
        <dbReference type="ARBA" id="ARBA00023002"/>
    </source>
</evidence>
<keyword evidence="3" id="KW-0521">NADP</keyword>
<dbReference type="AlphaFoldDB" id="A0A1Y3B809"/>
<dbReference type="PANTHER" id="PTHR15104">
    <property type="entry name" value="DIHYDROPTERIDINE REDUCTASE"/>
    <property type="match status" value="1"/>
</dbReference>
<evidence type="ECO:0000313" key="5">
    <source>
        <dbReference type="EMBL" id="OTF77011.1"/>
    </source>
</evidence>
<name>A0A1Y3B809_EURMA</name>
<feature type="non-terminal residue" evidence="5">
    <location>
        <position position="155"/>
    </location>
</feature>
<evidence type="ECO:0000256" key="1">
    <source>
        <dbReference type="ARBA" id="ARBA00006484"/>
    </source>
</evidence>
<dbReference type="GO" id="GO:0006729">
    <property type="term" value="P:tetrahydrobiopterin biosynthetic process"/>
    <property type="evidence" value="ECO:0007669"/>
    <property type="project" value="TreeGrafter"/>
</dbReference>
<keyword evidence="4" id="KW-0560">Oxidoreductase</keyword>
<dbReference type="Proteomes" id="UP000194236">
    <property type="component" value="Unassembled WGS sequence"/>
</dbReference>
<dbReference type="SUPFAM" id="SSF51735">
    <property type="entry name" value="NAD(P)-binding Rossmann-fold domains"/>
    <property type="match status" value="1"/>
</dbReference>
<dbReference type="InterPro" id="IPR036291">
    <property type="entry name" value="NAD(P)-bd_dom_sf"/>
</dbReference>